<feature type="transmembrane region" description="Helical" evidence="1">
    <location>
        <begin position="171"/>
        <end position="190"/>
    </location>
</feature>
<name>A0ABR0KRY9_9PEZI</name>
<keyword evidence="1" id="KW-1133">Transmembrane helix</keyword>
<dbReference type="EMBL" id="JAVRRA010025161">
    <property type="protein sequence ID" value="KAK5121702.1"/>
    <property type="molecule type" value="Genomic_DNA"/>
</dbReference>
<organism evidence="2 3">
    <name type="scientific">Cryomyces antarcticus</name>
    <dbReference type="NCBI Taxonomy" id="329879"/>
    <lineage>
        <taxon>Eukaryota</taxon>
        <taxon>Fungi</taxon>
        <taxon>Dikarya</taxon>
        <taxon>Ascomycota</taxon>
        <taxon>Pezizomycotina</taxon>
        <taxon>Dothideomycetes</taxon>
        <taxon>Dothideomycetes incertae sedis</taxon>
        <taxon>Cryomyces</taxon>
    </lineage>
</organism>
<evidence type="ECO:0000313" key="3">
    <source>
        <dbReference type="Proteomes" id="UP001357485"/>
    </source>
</evidence>
<protein>
    <submittedName>
        <fullName evidence="2">Uncharacterized protein</fullName>
    </submittedName>
</protein>
<keyword evidence="1" id="KW-0472">Membrane</keyword>
<reference evidence="2 3" key="1">
    <citation type="submission" date="2023-08" db="EMBL/GenBank/DDBJ databases">
        <title>Black Yeasts Isolated from many extreme environments.</title>
        <authorList>
            <person name="Coleine C."/>
            <person name="Stajich J.E."/>
            <person name="Selbmann L."/>
        </authorList>
    </citation>
    <scope>NUCLEOTIDE SEQUENCE [LARGE SCALE GENOMIC DNA]</scope>
    <source>
        <strain evidence="2 3">CCFEE 536</strain>
    </source>
</reference>
<gene>
    <name evidence="2" type="ORF">LTR16_004261</name>
</gene>
<keyword evidence="3" id="KW-1185">Reference proteome</keyword>
<evidence type="ECO:0000256" key="1">
    <source>
        <dbReference type="SAM" id="Phobius"/>
    </source>
</evidence>
<proteinExistence type="predicted"/>
<dbReference type="Proteomes" id="UP001357485">
    <property type="component" value="Unassembled WGS sequence"/>
</dbReference>
<comment type="caution">
    <text evidence="2">The sequence shown here is derived from an EMBL/GenBank/DDBJ whole genome shotgun (WGS) entry which is preliminary data.</text>
</comment>
<feature type="non-terminal residue" evidence="2">
    <location>
        <position position="1"/>
    </location>
</feature>
<accession>A0ABR0KRY9</accession>
<sequence length="341" mass="37118">ASTAALDVRQLATQKVFEAVPRPLTTATAVSTMDLDHCHHPPNRAAVSECHLSRCMNQYLTPITNHQVHVETLTNLHGYATRTATVTHTQIITTPHWGYASIDERTSKPQSASTTPNNMIAARMLEAFPLVKRASKQDYDNAPHKRECHDEKSCLGHCRRVLARQAKVEEYLLAVFSALSAIAALGVIWVSSLGVKMRRKWVNHGVGAPPKTATPPELSEPREMEEGAARHVTFLPVKPVTIPEPVQVARDGVLVPLREGYYDELRAVPEQEVSPPVVRVIPAEATSPAVAGIEADFGEPLAREGDLTPQVVGVARRVSSTGSEIAEEVGKAMHRKATTVG</sequence>
<evidence type="ECO:0000313" key="2">
    <source>
        <dbReference type="EMBL" id="KAK5121702.1"/>
    </source>
</evidence>
<keyword evidence="1" id="KW-0812">Transmembrane</keyword>